<proteinExistence type="predicted"/>
<dbReference type="OrthoDB" id="10043856at2759"/>
<feature type="signal peptide" evidence="1">
    <location>
        <begin position="1"/>
        <end position="28"/>
    </location>
</feature>
<comment type="caution">
    <text evidence="2">The sequence shown here is derived from an EMBL/GenBank/DDBJ whole genome shotgun (WGS) entry which is preliminary data.</text>
</comment>
<name>A0A814ENQ3_ADIRI</name>
<evidence type="ECO:0008006" key="4">
    <source>
        <dbReference type="Google" id="ProtNLM"/>
    </source>
</evidence>
<gene>
    <name evidence="2" type="ORF">EDS130_LOCUS13403</name>
</gene>
<evidence type="ECO:0000313" key="3">
    <source>
        <dbReference type="Proteomes" id="UP000663852"/>
    </source>
</evidence>
<protein>
    <recommendedName>
        <fullName evidence="4">Protein quiver</fullName>
    </recommendedName>
</protein>
<keyword evidence="1" id="KW-0732">Signal</keyword>
<evidence type="ECO:0000313" key="2">
    <source>
        <dbReference type="EMBL" id="CAF0971687.1"/>
    </source>
</evidence>
<organism evidence="2 3">
    <name type="scientific">Adineta ricciae</name>
    <name type="common">Rotifer</name>
    <dbReference type="NCBI Taxonomy" id="249248"/>
    <lineage>
        <taxon>Eukaryota</taxon>
        <taxon>Metazoa</taxon>
        <taxon>Spiralia</taxon>
        <taxon>Gnathifera</taxon>
        <taxon>Rotifera</taxon>
        <taxon>Eurotatoria</taxon>
        <taxon>Bdelloidea</taxon>
        <taxon>Adinetida</taxon>
        <taxon>Adinetidae</taxon>
        <taxon>Adineta</taxon>
    </lineage>
</organism>
<evidence type="ECO:0000256" key="1">
    <source>
        <dbReference type="SAM" id="SignalP"/>
    </source>
</evidence>
<reference evidence="2" key="1">
    <citation type="submission" date="2021-02" db="EMBL/GenBank/DDBJ databases">
        <authorList>
            <person name="Nowell W R."/>
        </authorList>
    </citation>
    <scope>NUCLEOTIDE SEQUENCE</scope>
</reference>
<feature type="chain" id="PRO_5032407401" description="Protein quiver" evidence="1">
    <location>
        <begin position="29"/>
        <end position="171"/>
    </location>
</feature>
<dbReference type="Proteomes" id="UP000663852">
    <property type="component" value="Unassembled WGS sequence"/>
</dbReference>
<accession>A0A814ENQ3</accession>
<sequence>MNYGKTAESILMEKLLLLLLLKFKLTHSLSNQSCYTCVEPLVGYTDHTDSCRFFDPNSLMASSYIRNCDSHENENYTGEYECRKLVISYRSVDTYLRRDCVRKGSCSWKDKTQSMIYTPISDCVYTDDSEQKLECIYCCNTPLCNRTALFSIASRVFLLVIASYCYVRKSM</sequence>
<dbReference type="EMBL" id="CAJNOJ010000053">
    <property type="protein sequence ID" value="CAF0971687.1"/>
    <property type="molecule type" value="Genomic_DNA"/>
</dbReference>
<dbReference type="AlphaFoldDB" id="A0A814ENQ3"/>